<dbReference type="Pfam" id="PF13302">
    <property type="entry name" value="Acetyltransf_3"/>
    <property type="match status" value="1"/>
</dbReference>
<evidence type="ECO:0000313" key="4">
    <source>
        <dbReference type="Proteomes" id="UP001174208"/>
    </source>
</evidence>
<dbReference type="Proteomes" id="UP001174208">
    <property type="component" value="Unassembled WGS sequence"/>
</dbReference>
<reference evidence="3" key="1">
    <citation type="submission" date="2023-06" db="EMBL/GenBank/DDBJ databases">
        <title>MT1 and MT2 Draft Genomes of Novel Species.</title>
        <authorList>
            <person name="Venkateswaran K."/>
        </authorList>
    </citation>
    <scope>NUCLEOTIDE SEQUENCE</scope>
    <source>
        <strain evidence="3">F6_8S_P_1B</strain>
    </source>
</reference>
<protein>
    <submittedName>
        <fullName evidence="3">GNAT family protein</fullName>
        <ecNumber evidence="3">2.-.-.-</ecNumber>
    </submittedName>
</protein>
<dbReference type="EC" id="2.-.-.-" evidence="3"/>
<feature type="region of interest" description="Disordered" evidence="1">
    <location>
        <begin position="179"/>
        <end position="204"/>
    </location>
</feature>
<gene>
    <name evidence="3" type="ORF">P5G50_07865</name>
</gene>
<proteinExistence type="predicted"/>
<dbReference type="Gene3D" id="3.40.630.30">
    <property type="match status" value="1"/>
</dbReference>
<name>A0ABT8KA81_9MICO</name>
<evidence type="ECO:0000256" key="1">
    <source>
        <dbReference type="SAM" id="MobiDB-lite"/>
    </source>
</evidence>
<comment type="caution">
    <text evidence="3">The sequence shown here is derived from an EMBL/GenBank/DDBJ whole genome shotgun (WGS) entry which is preliminary data.</text>
</comment>
<dbReference type="SUPFAM" id="SSF55729">
    <property type="entry name" value="Acyl-CoA N-acyltransferases (Nat)"/>
    <property type="match status" value="1"/>
</dbReference>
<evidence type="ECO:0000313" key="3">
    <source>
        <dbReference type="EMBL" id="MDN4614363.1"/>
    </source>
</evidence>
<dbReference type="InterPro" id="IPR000182">
    <property type="entry name" value="GNAT_dom"/>
</dbReference>
<organism evidence="3 4">
    <name type="scientific">Leifsonia williamsii</name>
    <dbReference type="NCBI Taxonomy" id="3035919"/>
    <lineage>
        <taxon>Bacteria</taxon>
        <taxon>Bacillati</taxon>
        <taxon>Actinomycetota</taxon>
        <taxon>Actinomycetes</taxon>
        <taxon>Micrococcales</taxon>
        <taxon>Microbacteriaceae</taxon>
        <taxon>Leifsonia</taxon>
    </lineage>
</organism>
<dbReference type="PANTHER" id="PTHR43441:SF10">
    <property type="entry name" value="ACETYLTRANSFERASE"/>
    <property type="match status" value="1"/>
</dbReference>
<keyword evidence="4" id="KW-1185">Reference proteome</keyword>
<dbReference type="RefSeq" id="WP_301211200.1">
    <property type="nucleotide sequence ID" value="NZ_JAROCF010000001.1"/>
</dbReference>
<dbReference type="GO" id="GO:0016740">
    <property type="term" value="F:transferase activity"/>
    <property type="evidence" value="ECO:0007669"/>
    <property type="project" value="UniProtKB-KW"/>
</dbReference>
<dbReference type="EMBL" id="JAROCF010000001">
    <property type="protein sequence ID" value="MDN4614363.1"/>
    <property type="molecule type" value="Genomic_DNA"/>
</dbReference>
<feature type="compositionally biased region" description="Basic and acidic residues" evidence="1">
    <location>
        <begin position="179"/>
        <end position="191"/>
    </location>
</feature>
<dbReference type="PANTHER" id="PTHR43441">
    <property type="entry name" value="RIBOSOMAL-PROTEIN-SERINE ACETYLTRANSFERASE"/>
    <property type="match status" value="1"/>
</dbReference>
<feature type="domain" description="N-acetyltransferase" evidence="2">
    <location>
        <begin position="16"/>
        <end position="187"/>
    </location>
</feature>
<evidence type="ECO:0000259" key="2">
    <source>
        <dbReference type="PROSITE" id="PS51186"/>
    </source>
</evidence>
<sequence length="204" mass="21536">MVLPPAGPVTLTGSRVALSAPVEADIDRVTELCQDPAIAEWTTVPRPYGRTDAEGFIGVVVADGWVSGRSCTWAIRRDGVDGPEALVGMVGLDAIADGQAEIGFWLAPEARGLGLMTEAVALVLDFAFAEPPAGLGLQRVEWHAFAGNTASAAVARRSGFRFEGASRLGAVQRGTRRDDWQAGLLRDDPRTPADGWPAETGAER</sequence>
<accession>A0ABT8KA81</accession>
<dbReference type="PROSITE" id="PS51186">
    <property type="entry name" value="GNAT"/>
    <property type="match status" value="1"/>
</dbReference>
<dbReference type="InterPro" id="IPR051908">
    <property type="entry name" value="Ribosomal_N-acetyltransferase"/>
</dbReference>
<keyword evidence="3" id="KW-0808">Transferase</keyword>
<dbReference type="InterPro" id="IPR016181">
    <property type="entry name" value="Acyl_CoA_acyltransferase"/>
</dbReference>